<keyword evidence="1" id="KW-0732">Signal</keyword>
<proteinExistence type="predicted"/>
<keyword evidence="2" id="KW-0812">Transmembrane</keyword>
<dbReference type="InterPro" id="IPR001638">
    <property type="entry name" value="Solute-binding_3/MltF_N"/>
</dbReference>
<organism evidence="4 5">
    <name type="scientific">Fusibacter paucivorans</name>
    <dbReference type="NCBI Taxonomy" id="76009"/>
    <lineage>
        <taxon>Bacteria</taxon>
        <taxon>Bacillati</taxon>
        <taxon>Bacillota</taxon>
        <taxon>Clostridia</taxon>
        <taxon>Eubacteriales</taxon>
        <taxon>Eubacteriales Family XII. Incertae Sedis</taxon>
        <taxon>Fusibacter</taxon>
    </lineage>
</organism>
<dbReference type="Pfam" id="PF00497">
    <property type="entry name" value="SBP_bac_3"/>
    <property type="match status" value="1"/>
</dbReference>
<accession>A0ABS5PKA6</accession>
<evidence type="ECO:0000313" key="4">
    <source>
        <dbReference type="EMBL" id="MBS7525262.1"/>
    </source>
</evidence>
<protein>
    <submittedName>
        <fullName evidence="4">Transporter substrate-binding domain-containing protein</fullName>
    </submittedName>
</protein>
<reference evidence="4 5" key="1">
    <citation type="submission" date="2021-05" db="EMBL/GenBank/DDBJ databases">
        <title>Fusibacter ferrireducens sp. nov., an anaerobic, sulfur- and Fe-reducing bacterium isolated from the mangrove sediment.</title>
        <authorList>
            <person name="Qiu D."/>
        </authorList>
    </citation>
    <scope>NUCLEOTIDE SEQUENCE [LARGE SCALE GENOMIC DNA]</scope>
    <source>
        <strain evidence="4 5">DSM 12116</strain>
    </source>
</reference>
<keyword evidence="5" id="KW-1185">Reference proteome</keyword>
<dbReference type="RefSeq" id="WP_213235044.1">
    <property type="nucleotide sequence ID" value="NZ_JAHBCL010000001.1"/>
</dbReference>
<dbReference type="PANTHER" id="PTHR35936:SF19">
    <property type="entry name" value="AMINO-ACID-BINDING PROTEIN YXEM-RELATED"/>
    <property type="match status" value="1"/>
</dbReference>
<comment type="caution">
    <text evidence="4">The sequence shown here is derived from an EMBL/GenBank/DDBJ whole genome shotgun (WGS) entry which is preliminary data.</text>
</comment>
<gene>
    <name evidence="4" type="ORF">KHM83_01080</name>
</gene>
<dbReference type="Proteomes" id="UP000746471">
    <property type="component" value="Unassembled WGS sequence"/>
</dbReference>
<evidence type="ECO:0000256" key="2">
    <source>
        <dbReference type="SAM" id="Phobius"/>
    </source>
</evidence>
<dbReference type="Gene3D" id="3.40.190.10">
    <property type="entry name" value="Periplasmic binding protein-like II"/>
    <property type="match status" value="4"/>
</dbReference>
<sequence length="870" mass="99825">MKRRTILSMLLGFIVVLGYIVYINVINWPLYLSDEEKNYMAAHQNTIFEVGYFPTDKEQRFSEKLCAQIEADTGLKLQLYEAPWQQTLGMLKEGTLPIVMNMNITPERLTYTHFTDSFAPIPCGIYSSETSPITTFSDLNGKVIGIEKGNALAEAFASDFPNIPYTLVAFDNVQKTREAFEEGIIDGFLTSKSFEENIGSLHYFEIESISKGTNHVGVSDQYPILYSILSKEVDYLKSKKWDMAVADLIGFEVERTQIVFSDEEQVFLTEHPSLHVGIPEEYFLYYTGETYNLRGILPTIIDKIAFISNTNVYYTVDSLKNLRLREDIDFYIDNIPSQTYQSTTAFENELIAIGSADKRAFREIYELASKRIGVLGVPNLFSQLKDEMPPIDVVVFESVSSAESALKNDRIDYLVLPKDYYDMSSLRRSFIERGDFFTKSNYFVSGQATCMDILNKCLAIIDVDKIIQEQNNDVGRVSTNLKIVFALSGVAILLFGIDRISKRIIKKLFFDNPYRMGNLKWLERKLRKTEGYLGLVEVADANRLRSHYGKKRYEKYMRNFAEGLRKALKSPDEVFYVTSSMYLVKAADPKSFEDIHEMARNKIYLADLMLPYNVAMSYVDYTAKDTVEILLSQLLSGIEAARTKKNVYYYSAKQQDIYKNRLAREEQIKRLIKSGDIAAKCVHVVDSDGILQWRYVVPNVEGMQYQTLLRYIEKMDLGTSLNTAMLKKLLNEDKREARAYLMEIFDETVESKGFLEWVSHLNKGRHALYFAVSMEAFLYVDANLEIPEFIHFVIKDFGRDLKKEVQLKYFPVSLLLLDTELEDDIGEDETLRQFISAFAQAHGKALIAKSSYCSVADYYIEEAVHESADC</sequence>
<feature type="transmembrane region" description="Helical" evidence="2">
    <location>
        <begin position="7"/>
        <end position="31"/>
    </location>
</feature>
<keyword evidence="2" id="KW-0472">Membrane</keyword>
<evidence type="ECO:0000256" key="1">
    <source>
        <dbReference type="ARBA" id="ARBA00022729"/>
    </source>
</evidence>
<dbReference type="SMART" id="SM00062">
    <property type="entry name" value="PBPb"/>
    <property type="match status" value="1"/>
</dbReference>
<dbReference type="SUPFAM" id="SSF53850">
    <property type="entry name" value="Periplasmic binding protein-like II"/>
    <property type="match status" value="2"/>
</dbReference>
<feature type="domain" description="Solute-binding protein family 3/N-terminal" evidence="3">
    <location>
        <begin position="47"/>
        <end position="244"/>
    </location>
</feature>
<dbReference type="PANTHER" id="PTHR35936">
    <property type="entry name" value="MEMBRANE-BOUND LYTIC MUREIN TRANSGLYCOSYLASE F"/>
    <property type="match status" value="1"/>
</dbReference>
<evidence type="ECO:0000259" key="3">
    <source>
        <dbReference type="SMART" id="SM00062"/>
    </source>
</evidence>
<name>A0ABS5PKA6_9FIRM</name>
<evidence type="ECO:0000313" key="5">
    <source>
        <dbReference type="Proteomes" id="UP000746471"/>
    </source>
</evidence>
<dbReference type="EMBL" id="JAHBCL010000001">
    <property type="protein sequence ID" value="MBS7525262.1"/>
    <property type="molecule type" value="Genomic_DNA"/>
</dbReference>
<keyword evidence="2" id="KW-1133">Transmembrane helix</keyword>